<dbReference type="InterPro" id="IPR003081">
    <property type="entry name" value="GST_mu"/>
</dbReference>
<feature type="domain" description="GST C-terminal" evidence="9">
    <location>
        <begin position="267"/>
        <end position="385"/>
    </location>
</feature>
<accession>A0A9J6E730</accession>
<feature type="domain" description="GST N-terminal" evidence="8">
    <location>
        <begin position="178"/>
        <end position="265"/>
    </location>
</feature>
<name>A0A9J6E730_RHIMP</name>
<dbReference type="SFLD" id="SFLDS00019">
    <property type="entry name" value="Glutathione_Transferase_(cytos"/>
    <property type="match status" value="2"/>
</dbReference>
<evidence type="ECO:0000256" key="3">
    <source>
        <dbReference type="ARBA" id="ARBA00012452"/>
    </source>
</evidence>
<dbReference type="Pfam" id="PF14497">
    <property type="entry name" value="GST_C_3"/>
    <property type="match status" value="1"/>
</dbReference>
<dbReference type="AlphaFoldDB" id="A0A9J6E730"/>
<dbReference type="EMBL" id="JABSTU010000005">
    <property type="protein sequence ID" value="KAH8029888.1"/>
    <property type="molecule type" value="Genomic_DNA"/>
</dbReference>
<evidence type="ECO:0000259" key="8">
    <source>
        <dbReference type="PROSITE" id="PS50404"/>
    </source>
</evidence>
<keyword evidence="4 7" id="KW-0808">Transferase</keyword>
<evidence type="ECO:0000256" key="4">
    <source>
        <dbReference type="ARBA" id="ARBA00022679"/>
    </source>
</evidence>
<evidence type="ECO:0000256" key="7">
    <source>
        <dbReference type="RuleBase" id="RU003494"/>
    </source>
</evidence>
<dbReference type="GO" id="GO:0042802">
    <property type="term" value="F:identical protein binding"/>
    <property type="evidence" value="ECO:0007669"/>
    <property type="project" value="UniProtKB-ARBA"/>
</dbReference>
<dbReference type="EC" id="2.5.1.18" evidence="3 7"/>
<evidence type="ECO:0000313" key="10">
    <source>
        <dbReference type="EMBL" id="KAH8029888.1"/>
    </source>
</evidence>
<dbReference type="Pfam" id="PF00043">
    <property type="entry name" value="GST_C"/>
    <property type="match status" value="1"/>
</dbReference>
<evidence type="ECO:0000256" key="5">
    <source>
        <dbReference type="ARBA" id="ARBA00047960"/>
    </source>
</evidence>
<dbReference type="Gene3D" id="3.40.30.10">
    <property type="entry name" value="Glutaredoxin"/>
    <property type="match status" value="2"/>
</dbReference>
<dbReference type="PROSITE" id="PS50405">
    <property type="entry name" value="GST_CTER"/>
    <property type="match status" value="2"/>
</dbReference>
<dbReference type="SUPFAM" id="SSF47616">
    <property type="entry name" value="GST C-terminal domain-like"/>
    <property type="match status" value="2"/>
</dbReference>
<protein>
    <recommendedName>
        <fullName evidence="6 7">Glutathione S-transferase</fullName>
        <ecNumber evidence="3 7">2.5.1.18</ecNumber>
    </recommendedName>
</protein>
<dbReference type="InterPro" id="IPR050213">
    <property type="entry name" value="GST_superfamily"/>
</dbReference>
<comment type="similarity">
    <text evidence="2 7">Belongs to the GST superfamily. Mu family.</text>
</comment>
<dbReference type="PANTHER" id="PTHR11571">
    <property type="entry name" value="GLUTATHIONE S-TRANSFERASE"/>
    <property type="match status" value="1"/>
</dbReference>
<dbReference type="PROSITE" id="PS50404">
    <property type="entry name" value="GST_NTER"/>
    <property type="match status" value="2"/>
</dbReference>
<dbReference type="CDD" id="cd03209">
    <property type="entry name" value="GST_C_Mu"/>
    <property type="match status" value="1"/>
</dbReference>
<evidence type="ECO:0000259" key="9">
    <source>
        <dbReference type="PROSITE" id="PS50405"/>
    </source>
</evidence>
<dbReference type="InterPro" id="IPR010987">
    <property type="entry name" value="Glutathione-S-Trfase_C-like"/>
</dbReference>
<dbReference type="Gene3D" id="1.20.1050.10">
    <property type="match status" value="2"/>
</dbReference>
<feature type="domain" description="GST C-terminal" evidence="9">
    <location>
        <begin position="90"/>
        <end position="218"/>
    </location>
</feature>
<proteinExistence type="inferred from homology"/>
<comment type="function">
    <text evidence="1">Conjugation of reduced glutathione to a wide number of exogenous and endogenous hydrophobic electrophiles.</text>
</comment>
<dbReference type="FunFam" id="3.40.30.10:FF:000019">
    <property type="entry name" value="Glutathione S-transferase Mu"/>
    <property type="match status" value="1"/>
</dbReference>
<evidence type="ECO:0000256" key="6">
    <source>
        <dbReference type="ARBA" id="ARBA00071200"/>
    </source>
</evidence>
<dbReference type="SFLD" id="SFLDG00363">
    <property type="entry name" value="AMPS_(cytGST):_Alpha-__Mu-__Pi"/>
    <property type="match status" value="1"/>
</dbReference>
<dbReference type="GO" id="GO:0006749">
    <property type="term" value="P:glutathione metabolic process"/>
    <property type="evidence" value="ECO:0007669"/>
    <property type="project" value="TreeGrafter"/>
</dbReference>
<dbReference type="PANTHER" id="PTHR11571:SF222">
    <property type="entry name" value="GLUTATHIONE TRANSFERASE"/>
    <property type="match status" value="1"/>
</dbReference>
<reference evidence="10" key="2">
    <citation type="submission" date="2021-09" db="EMBL/GenBank/DDBJ databases">
        <authorList>
            <person name="Jia N."/>
            <person name="Wang J."/>
            <person name="Shi W."/>
            <person name="Du L."/>
            <person name="Sun Y."/>
            <person name="Zhan W."/>
            <person name="Jiang J."/>
            <person name="Wang Q."/>
            <person name="Zhang B."/>
            <person name="Ji P."/>
            <person name="Sakyi L.B."/>
            <person name="Cui X."/>
            <person name="Yuan T."/>
            <person name="Jiang B."/>
            <person name="Yang W."/>
            <person name="Lam T.T.-Y."/>
            <person name="Chang Q."/>
            <person name="Ding S."/>
            <person name="Wang X."/>
            <person name="Zhu J."/>
            <person name="Ruan X."/>
            <person name="Zhao L."/>
            <person name="Wei J."/>
            <person name="Que T."/>
            <person name="Du C."/>
            <person name="Cheng J."/>
            <person name="Dai P."/>
            <person name="Han X."/>
            <person name="Huang E."/>
            <person name="Gao Y."/>
            <person name="Liu J."/>
            <person name="Shao H."/>
            <person name="Ye R."/>
            <person name="Li L."/>
            <person name="Wei W."/>
            <person name="Wang X."/>
            <person name="Wang C."/>
            <person name="Huo Q."/>
            <person name="Li W."/>
            <person name="Guo W."/>
            <person name="Chen H."/>
            <person name="Chen S."/>
            <person name="Zhou L."/>
            <person name="Zhou L."/>
            <person name="Ni X."/>
            <person name="Tian J."/>
            <person name="Zhou Y."/>
            <person name="Sheng Y."/>
            <person name="Liu T."/>
            <person name="Pan Y."/>
            <person name="Xia L."/>
            <person name="Li J."/>
            <person name="Zhao F."/>
            <person name="Cao W."/>
        </authorList>
    </citation>
    <scope>NUCLEOTIDE SEQUENCE</scope>
    <source>
        <strain evidence="10">Rmic-2018</strain>
        <tissue evidence="10">Larvae</tissue>
    </source>
</reference>
<dbReference type="SUPFAM" id="SSF52833">
    <property type="entry name" value="Thioredoxin-like"/>
    <property type="match status" value="2"/>
</dbReference>
<dbReference type="FunFam" id="1.20.1050.10:FF:000003">
    <property type="entry name" value="Glutathione S-transferase 2"/>
    <property type="match status" value="2"/>
</dbReference>
<dbReference type="PRINTS" id="PR01267">
    <property type="entry name" value="GSTRNSFRASEM"/>
</dbReference>
<dbReference type="InterPro" id="IPR004045">
    <property type="entry name" value="Glutathione_S-Trfase_N"/>
</dbReference>
<dbReference type="GO" id="GO:0004364">
    <property type="term" value="F:glutathione transferase activity"/>
    <property type="evidence" value="ECO:0007669"/>
    <property type="project" value="UniProtKB-EC"/>
</dbReference>
<dbReference type="SFLD" id="SFLDG01205">
    <property type="entry name" value="AMPS.1"/>
    <property type="match status" value="1"/>
</dbReference>
<dbReference type="InterPro" id="IPR040079">
    <property type="entry name" value="Glutathione_S-Trfase"/>
</dbReference>
<dbReference type="CDD" id="cd03075">
    <property type="entry name" value="GST_N_Mu"/>
    <property type="match status" value="2"/>
</dbReference>
<gene>
    <name evidence="10" type="ORF">HPB51_005095</name>
</gene>
<evidence type="ECO:0000256" key="2">
    <source>
        <dbReference type="ARBA" id="ARBA00005861"/>
    </source>
</evidence>
<keyword evidence="11" id="KW-1185">Reference proteome</keyword>
<dbReference type="InterPro" id="IPR036249">
    <property type="entry name" value="Thioredoxin-like_sf"/>
</dbReference>
<sequence>MAPVLGYWDIRGLAQPIRLLLAHVDAKVDDKRYTCGPPPDFDRSSWLNEKTKLGLEFPNLPYYIDGDVKLTQSMAILRYLARKHGLEGKTEAEKQRVDVSEQQFADFRMNWVRLCYNPDFEKLKGDYLKNLPASLKAFSDYLGTHKFFAGDNLTYVDFIAYEMLAQHLIFAPDCLKDFANLKAFVDRIELAQPIRLLLAHVDAEVEEKHYSCGPPPDFDKSYWLSEKPKLGLDFPNLPYYIDDDVKLTQSMAILRYLARKHDLMGKTEAEKQRVDVVEQQLADFRMNWGRLCYSPDFEKLKGDYLKDLPASLKALSDYLGDHKFFAGDNLAYVDFIAYEMLDQHLLFAPDCLKDFANLKAFVDRVAALPRVAAYLQSDKCIKWPLNGDMASFGSRLQKQP</sequence>
<comment type="caution">
    <text evidence="10">The sequence shown here is derived from an EMBL/GenBank/DDBJ whole genome shotgun (WGS) entry which is preliminary data.</text>
</comment>
<dbReference type="SMR" id="A0A9J6E730"/>
<reference evidence="10" key="1">
    <citation type="journal article" date="2020" name="Cell">
        <title>Large-Scale Comparative Analyses of Tick Genomes Elucidate Their Genetic Diversity and Vector Capacities.</title>
        <authorList>
            <consortium name="Tick Genome and Microbiome Consortium (TIGMIC)"/>
            <person name="Jia N."/>
            <person name="Wang J."/>
            <person name="Shi W."/>
            <person name="Du L."/>
            <person name="Sun Y."/>
            <person name="Zhan W."/>
            <person name="Jiang J.F."/>
            <person name="Wang Q."/>
            <person name="Zhang B."/>
            <person name="Ji P."/>
            <person name="Bell-Sakyi L."/>
            <person name="Cui X.M."/>
            <person name="Yuan T.T."/>
            <person name="Jiang B.G."/>
            <person name="Yang W.F."/>
            <person name="Lam T.T."/>
            <person name="Chang Q.C."/>
            <person name="Ding S.J."/>
            <person name="Wang X.J."/>
            <person name="Zhu J.G."/>
            <person name="Ruan X.D."/>
            <person name="Zhao L."/>
            <person name="Wei J.T."/>
            <person name="Ye R.Z."/>
            <person name="Que T.C."/>
            <person name="Du C.H."/>
            <person name="Zhou Y.H."/>
            <person name="Cheng J.X."/>
            <person name="Dai P.F."/>
            <person name="Guo W.B."/>
            <person name="Han X.H."/>
            <person name="Huang E.J."/>
            <person name="Li L.F."/>
            <person name="Wei W."/>
            <person name="Gao Y.C."/>
            <person name="Liu J.Z."/>
            <person name="Shao H.Z."/>
            <person name="Wang X."/>
            <person name="Wang C.C."/>
            <person name="Yang T.C."/>
            <person name="Huo Q.B."/>
            <person name="Li W."/>
            <person name="Chen H.Y."/>
            <person name="Chen S.E."/>
            <person name="Zhou L.G."/>
            <person name="Ni X.B."/>
            <person name="Tian J.H."/>
            <person name="Sheng Y."/>
            <person name="Liu T."/>
            <person name="Pan Y.S."/>
            <person name="Xia L.Y."/>
            <person name="Li J."/>
            <person name="Zhao F."/>
            <person name="Cao W.C."/>
        </authorList>
    </citation>
    <scope>NUCLEOTIDE SEQUENCE</scope>
    <source>
        <strain evidence="10">Rmic-2018</strain>
    </source>
</reference>
<dbReference type="InterPro" id="IPR036282">
    <property type="entry name" value="Glutathione-S-Trfase_C_sf"/>
</dbReference>
<evidence type="ECO:0000256" key="1">
    <source>
        <dbReference type="ARBA" id="ARBA00003701"/>
    </source>
</evidence>
<comment type="catalytic activity">
    <reaction evidence="5 7">
        <text>RX + glutathione = an S-substituted glutathione + a halide anion + H(+)</text>
        <dbReference type="Rhea" id="RHEA:16437"/>
        <dbReference type="ChEBI" id="CHEBI:15378"/>
        <dbReference type="ChEBI" id="CHEBI:16042"/>
        <dbReference type="ChEBI" id="CHEBI:17792"/>
        <dbReference type="ChEBI" id="CHEBI:57925"/>
        <dbReference type="ChEBI" id="CHEBI:90779"/>
        <dbReference type="EC" id="2.5.1.18"/>
    </reaction>
</comment>
<dbReference type="Proteomes" id="UP000821866">
    <property type="component" value="Chromosome 3"/>
</dbReference>
<feature type="domain" description="GST N-terminal" evidence="8">
    <location>
        <begin position="1"/>
        <end position="88"/>
    </location>
</feature>
<organism evidence="10 11">
    <name type="scientific">Rhipicephalus microplus</name>
    <name type="common">Cattle tick</name>
    <name type="synonym">Boophilus microplus</name>
    <dbReference type="NCBI Taxonomy" id="6941"/>
    <lineage>
        <taxon>Eukaryota</taxon>
        <taxon>Metazoa</taxon>
        <taxon>Ecdysozoa</taxon>
        <taxon>Arthropoda</taxon>
        <taxon>Chelicerata</taxon>
        <taxon>Arachnida</taxon>
        <taxon>Acari</taxon>
        <taxon>Parasitiformes</taxon>
        <taxon>Ixodida</taxon>
        <taxon>Ixodoidea</taxon>
        <taxon>Ixodidae</taxon>
        <taxon>Rhipicephalinae</taxon>
        <taxon>Rhipicephalus</taxon>
        <taxon>Boophilus</taxon>
    </lineage>
</organism>
<dbReference type="Pfam" id="PF02798">
    <property type="entry name" value="GST_N"/>
    <property type="match status" value="2"/>
</dbReference>
<dbReference type="InterPro" id="IPR004046">
    <property type="entry name" value="GST_C"/>
</dbReference>
<evidence type="ECO:0000313" key="11">
    <source>
        <dbReference type="Proteomes" id="UP000821866"/>
    </source>
</evidence>